<keyword evidence="2" id="KW-1185">Reference proteome</keyword>
<sequence>MAPSFDNLDNDENFDDVEIDYSDLREQFDVRMEEGLDSFVVVDGLPKVPEESKAKLIKFILRKLTTA</sequence>
<organism evidence="1 2">
    <name type="scientific">Aureobasidium melanogenum</name>
    <name type="common">Aureobasidium pullulans var. melanogenum</name>
    <dbReference type="NCBI Taxonomy" id="46634"/>
    <lineage>
        <taxon>Eukaryota</taxon>
        <taxon>Fungi</taxon>
        <taxon>Dikarya</taxon>
        <taxon>Ascomycota</taxon>
        <taxon>Pezizomycotina</taxon>
        <taxon>Dothideomycetes</taxon>
        <taxon>Dothideomycetidae</taxon>
        <taxon>Dothideales</taxon>
        <taxon>Saccotheciaceae</taxon>
        <taxon>Aureobasidium</taxon>
    </lineage>
</organism>
<evidence type="ECO:0000313" key="1">
    <source>
        <dbReference type="EMBL" id="KAG9984940.1"/>
    </source>
</evidence>
<reference evidence="1" key="2">
    <citation type="submission" date="2021-08" db="EMBL/GenBank/DDBJ databases">
        <authorList>
            <person name="Gostincar C."/>
            <person name="Sun X."/>
            <person name="Song Z."/>
            <person name="Gunde-Cimerman N."/>
        </authorList>
    </citation>
    <scope>NUCLEOTIDE SEQUENCE</scope>
    <source>
        <strain evidence="1">EXF-9298</strain>
    </source>
</reference>
<dbReference type="Proteomes" id="UP000729357">
    <property type="component" value="Unassembled WGS sequence"/>
</dbReference>
<evidence type="ECO:0000313" key="2">
    <source>
        <dbReference type="Proteomes" id="UP000729357"/>
    </source>
</evidence>
<accession>A0A9P8FWK0</accession>
<feature type="non-terminal residue" evidence="1">
    <location>
        <position position="1"/>
    </location>
</feature>
<proteinExistence type="predicted"/>
<reference evidence="1" key="1">
    <citation type="journal article" date="2021" name="J Fungi (Basel)">
        <title>Virulence traits and population genomics of the black yeast Aureobasidium melanogenum.</title>
        <authorList>
            <person name="Cernosa A."/>
            <person name="Sun X."/>
            <person name="Gostincar C."/>
            <person name="Fang C."/>
            <person name="Gunde-Cimerman N."/>
            <person name="Song Z."/>
        </authorList>
    </citation>
    <scope>NUCLEOTIDE SEQUENCE</scope>
    <source>
        <strain evidence="1">EXF-9298</strain>
    </source>
</reference>
<name>A0A9P8FWK0_AURME</name>
<dbReference type="EMBL" id="JAHFXS010000440">
    <property type="protein sequence ID" value="KAG9984940.1"/>
    <property type="molecule type" value="Genomic_DNA"/>
</dbReference>
<gene>
    <name evidence="1" type="ORF">KCU98_g5060</name>
</gene>
<comment type="caution">
    <text evidence="1">The sequence shown here is derived from an EMBL/GenBank/DDBJ whole genome shotgun (WGS) entry which is preliminary data.</text>
</comment>
<dbReference type="AlphaFoldDB" id="A0A9P8FWK0"/>
<protein>
    <submittedName>
        <fullName evidence="1">Uncharacterized protein</fullName>
    </submittedName>
</protein>